<keyword evidence="2" id="KW-1185">Reference proteome</keyword>
<comment type="caution">
    <text evidence="1">The sequence shown here is derived from an EMBL/GenBank/DDBJ whole genome shotgun (WGS) entry which is preliminary data.</text>
</comment>
<dbReference type="PANTHER" id="PTHR43179">
    <property type="entry name" value="RHAMNOSYLTRANSFERASE WBBL"/>
    <property type="match status" value="1"/>
</dbReference>
<dbReference type="SUPFAM" id="SSF53448">
    <property type="entry name" value="Nucleotide-diphospho-sugar transferases"/>
    <property type="match status" value="1"/>
</dbReference>
<evidence type="ECO:0008006" key="3">
    <source>
        <dbReference type="Google" id="ProtNLM"/>
    </source>
</evidence>
<name>A0ABX3GVQ7_PAEBO</name>
<dbReference type="InterPro" id="IPR029044">
    <property type="entry name" value="Nucleotide-diphossugar_trans"/>
</dbReference>
<dbReference type="Proteomes" id="UP000187412">
    <property type="component" value="Unassembled WGS sequence"/>
</dbReference>
<evidence type="ECO:0000313" key="2">
    <source>
        <dbReference type="Proteomes" id="UP000187412"/>
    </source>
</evidence>
<dbReference type="RefSeq" id="WP_076114223.1">
    <property type="nucleotide sequence ID" value="NZ_MPTB01000065.1"/>
</dbReference>
<accession>A0ABX3GVQ7</accession>
<gene>
    <name evidence="1" type="ORF">BSK56_30865</name>
</gene>
<dbReference type="PANTHER" id="PTHR43179:SF7">
    <property type="entry name" value="RHAMNOSYLTRANSFERASE WBBL"/>
    <property type="match status" value="1"/>
</dbReference>
<evidence type="ECO:0000313" key="1">
    <source>
        <dbReference type="EMBL" id="OMD37845.1"/>
    </source>
</evidence>
<proteinExistence type="predicted"/>
<sequence>MLYDSMDSVRLERLAGRYSYLEREGLLPLPVIDGITIVVELRCAAWGAECLQLLLLHSGPGVRVIGVPLEEDFALLPLSEQFSGEHAVSFLPYRNGEYRVNEALAYAETSFVVLLQDSVMVTAGWLADLLWPAIDDPVIGVVAPRSSTEEAEGRELQWFDDFSTLSAYVNHTRLRRQGEWRNVEVLSGACLLFTRELLLRVGGFDASLRQRRLMVADWCLRARQLGRRLALSDALYVHALHPLEDGSCSLNGMDQGAEEEGGRAYCAKWNLPGVSGVGGSLPVPAELSVYPQQPAIPLGKSSVTVPLVTAVVYFEEKWNTETSLKRRQLLQEQQSYDNIRWVWIRDSANDVASKFPVQERDAVITVQGEKPWLHALENVSALYESAAVVYLSASAEYDTRYVERIVQAVRQGSTDIVVSQEDGLQGPLTGGLPLFLPLERTAHRGGIVPGRIGRREEPTRRSLQLVPAETLTIGYIAGLRGGEASPSPSEGGGRL</sequence>
<protein>
    <recommendedName>
        <fullName evidence="3">Glycosyltransferase 2-like domain-containing protein</fullName>
    </recommendedName>
</protein>
<dbReference type="Gene3D" id="3.90.550.10">
    <property type="entry name" value="Spore Coat Polysaccharide Biosynthesis Protein SpsA, Chain A"/>
    <property type="match status" value="1"/>
</dbReference>
<dbReference type="EMBL" id="MPTB01000065">
    <property type="protein sequence ID" value="OMD37845.1"/>
    <property type="molecule type" value="Genomic_DNA"/>
</dbReference>
<organism evidence="1 2">
    <name type="scientific">Paenibacillus borealis</name>
    <dbReference type="NCBI Taxonomy" id="160799"/>
    <lineage>
        <taxon>Bacteria</taxon>
        <taxon>Bacillati</taxon>
        <taxon>Bacillota</taxon>
        <taxon>Bacilli</taxon>
        <taxon>Bacillales</taxon>
        <taxon>Paenibacillaceae</taxon>
        <taxon>Paenibacillus</taxon>
    </lineage>
</organism>
<reference evidence="1 2" key="1">
    <citation type="submission" date="2016-10" db="EMBL/GenBank/DDBJ databases">
        <title>Paenibacillus species isolates.</title>
        <authorList>
            <person name="Beno S.M."/>
        </authorList>
    </citation>
    <scope>NUCLEOTIDE SEQUENCE [LARGE SCALE GENOMIC DNA]</scope>
    <source>
        <strain evidence="1 2">FSL H7-0744</strain>
    </source>
</reference>